<feature type="compositionally biased region" description="Basic and acidic residues" evidence="1">
    <location>
        <begin position="1"/>
        <end position="10"/>
    </location>
</feature>
<proteinExistence type="predicted"/>
<evidence type="ECO:0000256" key="1">
    <source>
        <dbReference type="SAM" id="MobiDB-lite"/>
    </source>
</evidence>
<feature type="compositionally biased region" description="Basic and acidic residues" evidence="1">
    <location>
        <begin position="293"/>
        <end position="303"/>
    </location>
</feature>
<dbReference type="AlphaFoldDB" id="A0A6C0E945"/>
<evidence type="ECO:0000313" key="2">
    <source>
        <dbReference type="EMBL" id="QHT25624.1"/>
    </source>
</evidence>
<feature type="region of interest" description="Disordered" evidence="1">
    <location>
        <begin position="1"/>
        <end position="33"/>
    </location>
</feature>
<protein>
    <submittedName>
        <fullName evidence="2">Uncharacterized protein</fullName>
    </submittedName>
</protein>
<sequence length="303" mass="34839">MKEKSSDMPKRRGRPKKSSDKYNYSSDSGNEDEGIILQLPCGNDSDKNHFTMDETDSEVNDIQVNLLDELQKRDQLIAEMRRKIELYENDKRDNVISVTKDLKTTVIDLKCVNIHNKKPVVVDKTDICCWWCTEHFNTLPVFLPDRYSNGTYYVFGVFCSFSCAKAYNMRSMGDYKVDTRNALLQKMYMKIFNNTKEIICAPCRELHQKFGGPISAKEFTDPSYIMKKDRKMDLPPIVPLLSVLEESTKDTKIKKNNIICVNSETGHKITNSSNKSTKSEEKPKTIKKAVKKVTKDVKKKSAD</sequence>
<dbReference type="EMBL" id="MN739773">
    <property type="protein sequence ID" value="QHT25624.1"/>
    <property type="molecule type" value="Genomic_DNA"/>
</dbReference>
<feature type="region of interest" description="Disordered" evidence="1">
    <location>
        <begin position="265"/>
        <end position="303"/>
    </location>
</feature>
<name>A0A6C0E945_9ZZZZ</name>
<organism evidence="2">
    <name type="scientific">viral metagenome</name>
    <dbReference type="NCBI Taxonomy" id="1070528"/>
    <lineage>
        <taxon>unclassified sequences</taxon>
        <taxon>metagenomes</taxon>
        <taxon>organismal metagenomes</taxon>
    </lineage>
</organism>
<reference evidence="2" key="1">
    <citation type="journal article" date="2020" name="Nature">
        <title>Giant virus diversity and host interactions through global metagenomics.</title>
        <authorList>
            <person name="Schulz F."/>
            <person name="Roux S."/>
            <person name="Paez-Espino D."/>
            <person name="Jungbluth S."/>
            <person name="Walsh D.A."/>
            <person name="Denef V.J."/>
            <person name="McMahon K.D."/>
            <person name="Konstantinidis K.T."/>
            <person name="Eloe-Fadrosh E.A."/>
            <person name="Kyrpides N.C."/>
            <person name="Woyke T."/>
        </authorList>
    </citation>
    <scope>NUCLEOTIDE SEQUENCE</scope>
    <source>
        <strain evidence="2">GVMAG-M-3300023179-27</strain>
    </source>
</reference>
<accession>A0A6C0E945</accession>